<sequence length="59" mass="6353">MRDATGGGIGRTRFFRSTGELIGLVRPHRHEPRVIPFDRGGRRPIDNVLVPGSGIGGGM</sequence>
<dbReference type="Proteomes" id="UP000249165">
    <property type="component" value="Unassembled WGS sequence"/>
</dbReference>
<dbReference type="RefSeq" id="WP_111549888.1">
    <property type="nucleotide sequence ID" value="NZ_LIQE01000007.1"/>
</dbReference>
<dbReference type="AlphaFoldDB" id="A0A327YKS6"/>
<evidence type="ECO:0000313" key="2">
    <source>
        <dbReference type="Proteomes" id="UP000249165"/>
    </source>
</evidence>
<name>A0A327YKS6_9RHOB</name>
<reference evidence="1 2" key="1">
    <citation type="submission" date="2018-06" db="EMBL/GenBank/DDBJ databases">
        <title>Genomic Encyclopedia of Archaeal and Bacterial Type Strains, Phase II (KMG-II): from individual species to whole genera.</title>
        <authorList>
            <person name="Goeker M."/>
        </authorList>
    </citation>
    <scope>NUCLEOTIDE SEQUENCE [LARGE SCALE GENOMIC DNA]</scope>
    <source>
        <strain evidence="1 2">DSM 22011</strain>
    </source>
</reference>
<organism evidence="1 2">
    <name type="scientific">Salipiger aestuarii</name>
    <dbReference type="NCBI Taxonomy" id="568098"/>
    <lineage>
        <taxon>Bacteria</taxon>
        <taxon>Pseudomonadati</taxon>
        <taxon>Pseudomonadota</taxon>
        <taxon>Alphaproteobacteria</taxon>
        <taxon>Rhodobacterales</taxon>
        <taxon>Roseobacteraceae</taxon>
        <taxon>Salipiger</taxon>
    </lineage>
</organism>
<protein>
    <submittedName>
        <fullName evidence="1">Uncharacterized protein</fullName>
    </submittedName>
</protein>
<accession>A0A327YKS6</accession>
<evidence type="ECO:0000313" key="1">
    <source>
        <dbReference type="EMBL" id="RAK20325.1"/>
    </source>
</evidence>
<keyword evidence="2" id="KW-1185">Reference proteome</keyword>
<gene>
    <name evidence="1" type="ORF">ATI53_1006103</name>
</gene>
<proteinExistence type="predicted"/>
<dbReference type="EMBL" id="QLMG01000006">
    <property type="protein sequence ID" value="RAK20325.1"/>
    <property type="molecule type" value="Genomic_DNA"/>
</dbReference>
<comment type="caution">
    <text evidence="1">The sequence shown here is derived from an EMBL/GenBank/DDBJ whole genome shotgun (WGS) entry which is preliminary data.</text>
</comment>